<evidence type="ECO:0000313" key="3">
    <source>
        <dbReference type="Proteomes" id="UP001358586"/>
    </source>
</evidence>
<organism evidence="2 3">
    <name type="scientific">Gossypium arboreum</name>
    <name type="common">Tree cotton</name>
    <name type="synonym">Gossypium nanking</name>
    <dbReference type="NCBI Taxonomy" id="29729"/>
    <lineage>
        <taxon>Eukaryota</taxon>
        <taxon>Viridiplantae</taxon>
        <taxon>Streptophyta</taxon>
        <taxon>Embryophyta</taxon>
        <taxon>Tracheophyta</taxon>
        <taxon>Spermatophyta</taxon>
        <taxon>Magnoliopsida</taxon>
        <taxon>eudicotyledons</taxon>
        <taxon>Gunneridae</taxon>
        <taxon>Pentapetalae</taxon>
        <taxon>rosids</taxon>
        <taxon>malvids</taxon>
        <taxon>Malvales</taxon>
        <taxon>Malvaceae</taxon>
        <taxon>Malvoideae</taxon>
        <taxon>Gossypium</taxon>
    </lineage>
</organism>
<sequence>MISLFRIPRSSRNAFISYPYEETLKKYLKVFCCLSQTKPDLNDIVQRHLSFRLTKLVEELLCFLLAKGCAMVDLGPITTTVFAFPPDEVFRFPMMVGTETKKFSGRGRAGSTNTDRPEPRQKLRGQAALGTIRLSSCSSLRGVQCRLRHSNYSNDCTLLPKWLDATSPDFPSSDSHKILLTVSSLFTGNSHASVISMSINNVNKSYDHETLDDIFATTLHSTNKMSGQNPPTT</sequence>
<proteinExistence type="predicted"/>
<reference evidence="2 3" key="1">
    <citation type="submission" date="2023-03" db="EMBL/GenBank/DDBJ databases">
        <title>WGS of Gossypium arboreum.</title>
        <authorList>
            <person name="Yu D."/>
        </authorList>
    </citation>
    <scope>NUCLEOTIDE SEQUENCE [LARGE SCALE GENOMIC DNA]</scope>
    <source>
        <tissue evidence="2">Leaf</tissue>
    </source>
</reference>
<feature type="region of interest" description="Disordered" evidence="1">
    <location>
        <begin position="101"/>
        <end position="122"/>
    </location>
</feature>
<keyword evidence="3" id="KW-1185">Reference proteome</keyword>
<evidence type="ECO:0000313" key="2">
    <source>
        <dbReference type="EMBL" id="KAK5831235.1"/>
    </source>
</evidence>
<dbReference type="Proteomes" id="UP001358586">
    <property type="component" value="Chromosome 5"/>
</dbReference>
<comment type="caution">
    <text evidence="2">The sequence shown here is derived from an EMBL/GenBank/DDBJ whole genome shotgun (WGS) entry which is preliminary data.</text>
</comment>
<gene>
    <name evidence="2" type="ORF">PVK06_015030</name>
</gene>
<dbReference type="EMBL" id="JARKNE010000005">
    <property type="protein sequence ID" value="KAK5831235.1"/>
    <property type="molecule type" value="Genomic_DNA"/>
</dbReference>
<accession>A0ABR0PW25</accession>
<name>A0ABR0PW25_GOSAR</name>
<protein>
    <submittedName>
        <fullName evidence="2">Uncharacterized protein</fullName>
    </submittedName>
</protein>
<evidence type="ECO:0000256" key="1">
    <source>
        <dbReference type="SAM" id="MobiDB-lite"/>
    </source>
</evidence>